<proteinExistence type="predicted"/>
<protein>
    <submittedName>
        <fullName evidence="1">Uncharacterized protein</fullName>
    </submittedName>
</protein>
<dbReference type="RefSeq" id="WP_431520646.1">
    <property type="nucleotide sequence ID" value="NZ_AB981620.1"/>
</dbReference>
<reference evidence="1" key="1">
    <citation type="submission" date="2014-08" db="EMBL/GenBank/DDBJ databases">
        <title>DNA barcoding of Bradysia (Diptera: Sciaridae) for detection of the immature stages on agricultural crops.</title>
        <authorList>
            <person name="Shin S."/>
            <person name="Jung S."/>
            <person name="Heller K."/>
            <person name="Menzel F."/>
            <person name="Hong T.-K."/>
            <person name="Lee H."/>
            <person name="Lee S."/>
        </authorList>
    </citation>
    <scope>NUCLEOTIDE SEQUENCE</scope>
    <source>
        <strain evidence="1">NBRC 13993</strain>
        <plasmid evidence="1">pCAZ1</plasmid>
    </source>
</reference>
<gene>
    <name evidence="1" type="primary">caz4</name>
</gene>
<evidence type="ECO:0000313" key="1">
    <source>
        <dbReference type="EMBL" id="BAS19005.1"/>
    </source>
</evidence>
<accession>A0A0K2RW25</accession>
<geneLocation type="plasmid" evidence="1">
    <name>pCAZ1</name>
</geneLocation>
<keyword evidence="1" id="KW-0614">Plasmid</keyword>
<organism evidence="1">
    <name type="scientific">Couchioplanes caeruleus subsp. azureus</name>
    <dbReference type="NCBI Taxonomy" id="56428"/>
    <lineage>
        <taxon>Bacteria</taxon>
        <taxon>Bacillati</taxon>
        <taxon>Actinomycetota</taxon>
        <taxon>Actinomycetes</taxon>
        <taxon>Micromonosporales</taxon>
        <taxon>Micromonosporaceae</taxon>
        <taxon>Couchioplanes</taxon>
    </lineage>
</organism>
<dbReference type="EMBL" id="AB981620">
    <property type="protein sequence ID" value="BAS19005.1"/>
    <property type="molecule type" value="Genomic_DNA"/>
</dbReference>
<dbReference type="AlphaFoldDB" id="A0A0K2RW25"/>
<sequence>MRTLRRSASEHTDWCARDHRCNLGEHRSVEMLVDLPGIGRVVVTRLRAGEFEYAEIRGRIRLHTTETGARWQLRTALTGLRRLLAAIRVLPGVAPDSPCLTSSGAHPPVLVR</sequence>
<name>A0A0K2RW25_9ACTN</name>